<dbReference type="InterPro" id="IPR051993">
    <property type="entry name" value="Glycosyltransferase_8"/>
</dbReference>
<keyword evidence="6" id="KW-0735">Signal-anchor</keyword>
<comment type="catalytic activity">
    <reaction evidence="12">
        <text>3-O-(beta-D-glucosyl)-L-seryl-[EGF-like domain protein] + UDP-alpha-D-xylose = 3-O-[alpha-D-xylosyl-(1-&gt;3)-beta-D-glucosyl]-L-seryl-[EGF-like domain protein] + UDP + H(+)</text>
        <dbReference type="Rhea" id="RHEA:56064"/>
        <dbReference type="Rhea" id="RHEA-COMP:14610"/>
        <dbReference type="Rhea" id="RHEA-COMP:14611"/>
        <dbReference type="ChEBI" id="CHEBI:15378"/>
        <dbReference type="ChEBI" id="CHEBI:57632"/>
        <dbReference type="ChEBI" id="CHEBI:58223"/>
        <dbReference type="ChEBI" id="CHEBI:140575"/>
        <dbReference type="ChEBI" id="CHEBI:140576"/>
        <dbReference type="EC" id="2.4.2.42"/>
    </reaction>
</comment>
<comment type="similarity">
    <text evidence="2">Belongs to the glycosyltransferase 8 family.</text>
</comment>
<dbReference type="EMBL" id="CAWYQH010000141">
    <property type="protein sequence ID" value="CAK8694314.1"/>
    <property type="molecule type" value="Genomic_DNA"/>
</dbReference>
<comment type="subcellular location">
    <subcellularLocation>
        <location evidence="1">Membrane</location>
        <topology evidence="1">Single-pass type II membrane protein</topology>
    </subcellularLocation>
</comment>
<evidence type="ECO:0000256" key="7">
    <source>
        <dbReference type="ARBA" id="ARBA00022989"/>
    </source>
</evidence>
<dbReference type="InterPro" id="IPR002495">
    <property type="entry name" value="Glyco_trans_8"/>
</dbReference>
<dbReference type="PANTHER" id="PTHR46012:SF2">
    <property type="entry name" value="IP22168P"/>
    <property type="match status" value="1"/>
</dbReference>
<keyword evidence="5" id="KW-0812">Transmembrane</keyword>
<evidence type="ECO:0000256" key="4">
    <source>
        <dbReference type="ARBA" id="ARBA00022679"/>
    </source>
</evidence>
<evidence type="ECO:0000256" key="2">
    <source>
        <dbReference type="ARBA" id="ARBA00006351"/>
    </source>
</evidence>
<keyword evidence="7" id="KW-1133">Transmembrane helix</keyword>
<evidence type="ECO:0000313" key="13">
    <source>
        <dbReference type="EMBL" id="CAK8694314.1"/>
    </source>
</evidence>
<evidence type="ECO:0000256" key="3">
    <source>
        <dbReference type="ARBA" id="ARBA00022676"/>
    </source>
</evidence>
<evidence type="ECO:0000256" key="11">
    <source>
        <dbReference type="ARBA" id="ARBA00038854"/>
    </source>
</evidence>
<evidence type="ECO:0000256" key="6">
    <source>
        <dbReference type="ARBA" id="ARBA00022968"/>
    </source>
</evidence>
<dbReference type="Gene3D" id="3.90.550.10">
    <property type="entry name" value="Spore Coat Polysaccharide Biosynthesis Protein SpsA, Chain A"/>
    <property type="match status" value="1"/>
</dbReference>
<dbReference type="Pfam" id="PF01501">
    <property type="entry name" value="Glyco_transf_8"/>
    <property type="match status" value="1"/>
</dbReference>
<keyword evidence="9" id="KW-0325">Glycoprotein</keyword>
<dbReference type="Proteomes" id="UP001642483">
    <property type="component" value="Unassembled WGS sequence"/>
</dbReference>
<organism evidence="13 14">
    <name type="scientific">Clavelina lepadiformis</name>
    <name type="common">Light-bulb sea squirt</name>
    <name type="synonym">Ascidia lepadiformis</name>
    <dbReference type="NCBI Taxonomy" id="159417"/>
    <lineage>
        <taxon>Eukaryota</taxon>
        <taxon>Metazoa</taxon>
        <taxon>Chordata</taxon>
        <taxon>Tunicata</taxon>
        <taxon>Ascidiacea</taxon>
        <taxon>Aplousobranchia</taxon>
        <taxon>Clavelinidae</taxon>
        <taxon>Clavelina</taxon>
    </lineage>
</organism>
<name>A0ABP0GRG4_CLALP</name>
<evidence type="ECO:0000313" key="14">
    <source>
        <dbReference type="Proteomes" id="UP001642483"/>
    </source>
</evidence>
<protein>
    <recommendedName>
        <fullName evidence="11">UDP-D-xylose:beta-D-glucoside alpha-1,3-D-xylosyltransferase</fullName>
        <ecNumber evidence="11">2.4.2.42</ecNumber>
    </recommendedName>
</protein>
<keyword evidence="3" id="KW-0328">Glycosyltransferase</keyword>
<gene>
    <name evidence="13" type="ORF">CVLEPA_LOCUS27694</name>
</gene>
<evidence type="ECO:0000256" key="1">
    <source>
        <dbReference type="ARBA" id="ARBA00004606"/>
    </source>
</evidence>
<keyword evidence="14" id="KW-1185">Reference proteome</keyword>
<evidence type="ECO:0000256" key="9">
    <source>
        <dbReference type="ARBA" id="ARBA00023180"/>
    </source>
</evidence>
<dbReference type="PANTHER" id="PTHR46012">
    <property type="entry name" value="IP22168P"/>
    <property type="match status" value="1"/>
</dbReference>
<keyword evidence="4" id="KW-0808">Transferase</keyword>
<evidence type="ECO:0000256" key="10">
    <source>
        <dbReference type="ARBA" id="ARBA00037301"/>
    </source>
</evidence>
<comment type="function">
    <text evidence="10">Glycosyltransferase which elongates the O-linked glucose attached to EGF-like repeats in the extracellular domain of Notch proteins by catalyzing the addition of xylose.</text>
</comment>
<evidence type="ECO:0000256" key="5">
    <source>
        <dbReference type="ARBA" id="ARBA00022692"/>
    </source>
</evidence>
<sequence length="404" mass="47090">MPFRRFRFLRSLVGLFITLLLFLFIYQSINLGQDRSVRMAPLQLLPAQKISLARNVNDQKNMPSNMTVHLVVVACAGKSENILPEALTMMKSAVLFTESLLHIHVFTTNLQNKFEEEVSSWPKSVQNKFKMTVRSLQYPLEGELLEEMMNWWGPCASFRLFLPTVMADVDSVLYVDTDVIFLGAVEEIWQHFYLFNELQVGALAPRVGWDFKVNPNNPNFIEMPGGKFTQVNSGVFLMNLTRMRQVIFKTDESLSKKLSPWNKDLFIPLYRLGIKDMYGDQNLINTVFHYNPERLYYLPCKYNYHHKFCFDGYRERFCDSAEKEGAFVVHGNANTYYNNYAPAFKAANDAMRQYNFEEDIKKYLLKEMENNLRNPSVENHLHCGNKSNIFLQTLTRSINSKFSR</sequence>
<dbReference type="SUPFAM" id="SSF53448">
    <property type="entry name" value="Nucleotide-diphospho-sugar transferases"/>
    <property type="match status" value="1"/>
</dbReference>
<dbReference type="InterPro" id="IPR029044">
    <property type="entry name" value="Nucleotide-diphossugar_trans"/>
</dbReference>
<reference evidence="13 14" key="1">
    <citation type="submission" date="2024-02" db="EMBL/GenBank/DDBJ databases">
        <authorList>
            <person name="Daric V."/>
            <person name="Darras S."/>
        </authorList>
    </citation>
    <scope>NUCLEOTIDE SEQUENCE [LARGE SCALE GENOMIC DNA]</scope>
</reference>
<comment type="caution">
    <text evidence="13">The sequence shown here is derived from an EMBL/GenBank/DDBJ whole genome shotgun (WGS) entry which is preliminary data.</text>
</comment>
<evidence type="ECO:0000256" key="8">
    <source>
        <dbReference type="ARBA" id="ARBA00023136"/>
    </source>
</evidence>
<accession>A0ABP0GRG4</accession>
<proteinExistence type="inferred from homology"/>
<keyword evidence="8" id="KW-0472">Membrane</keyword>
<evidence type="ECO:0000256" key="12">
    <source>
        <dbReference type="ARBA" id="ARBA00049181"/>
    </source>
</evidence>
<dbReference type="EC" id="2.4.2.42" evidence="11"/>